<dbReference type="EC" id="2.7.1.12" evidence="3 9"/>
<dbReference type="Proteomes" id="UP000053470">
    <property type="component" value="Unassembled WGS sequence"/>
</dbReference>
<dbReference type="RefSeq" id="WP_003263773.1">
    <property type="nucleotide sequence ID" value="NZ_LN651281.1"/>
</dbReference>
<gene>
    <name evidence="10" type="ORF">RSIPO_03966</name>
</gene>
<dbReference type="AlphaFoldDB" id="A0A7U7JE58"/>
<keyword evidence="11" id="KW-1185">Reference proteome</keyword>
<protein>
    <recommendedName>
        <fullName evidence="3 9">Gluconokinase</fullName>
        <ecNumber evidence="3 9">2.7.1.12</ecNumber>
    </recommendedName>
</protein>
<dbReference type="InterPro" id="IPR006001">
    <property type="entry name" value="Therm_gnt_kin"/>
</dbReference>
<dbReference type="GO" id="GO:0005975">
    <property type="term" value="P:carbohydrate metabolic process"/>
    <property type="evidence" value="ECO:0007669"/>
    <property type="project" value="InterPro"/>
</dbReference>
<evidence type="ECO:0000256" key="3">
    <source>
        <dbReference type="ARBA" id="ARBA00012054"/>
    </source>
</evidence>
<evidence type="ECO:0000256" key="7">
    <source>
        <dbReference type="ARBA" id="ARBA00022840"/>
    </source>
</evidence>
<keyword evidence="6 9" id="KW-0418">Kinase</keyword>
<evidence type="ECO:0000256" key="5">
    <source>
        <dbReference type="ARBA" id="ARBA00022741"/>
    </source>
</evidence>
<evidence type="ECO:0000256" key="1">
    <source>
        <dbReference type="ARBA" id="ARBA00004761"/>
    </source>
</evidence>
<dbReference type="PANTHER" id="PTHR43442:SF3">
    <property type="entry name" value="GLUCONOKINASE-RELATED"/>
    <property type="match status" value="1"/>
</dbReference>
<dbReference type="SUPFAM" id="SSF52540">
    <property type="entry name" value="P-loop containing nucleoside triphosphate hydrolases"/>
    <property type="match status" value="1"/>
</dbReference>
<dbReference type="CDD" id="cd02021">
    <property type="entry name" value="GntK"/>
    <property type="match status" value="1"/>
</dbReference>
<dbReference type="InterPro" id="IPR027417">
    <property type="entry name" value="P-loop_NTPase"/>
</dbReference>
<comment type="catalytic activity">
    <reaction evidence="8 9">
        <text>D-gluconate + ATP = 6-phospho-D-gluconate + ADP + H(+)</text>
        <dbReference type="Rhea" id="RHEA:19433"/>
        <dbReference type="ChEBI" id="CHEBI:15378"/>
        <dbReference type="ChEBI" id="CHEBI:18391"/>
        <dbReference type="ChEBI" id="CHEBI:30616"/>
        <dbReference type="ChEBI" id="CHEBI:58759"/>
        <dbReference type="ChEBI" id="CHEBI:456216"/>
        <dbReference type="EC" id="2.7.1.12"/>
    </reaction>
</comment>
<evidence type="ECO:0000256" key="2">
    <source>
        <dbReference type="ARBA" id="ARBA00008420"/>
    </source>
</evidence>
<dbReference type="NCBIfam" id="TIGR01313">
    <property type="entry name" value="therm_gnt_kin"/>
    <property type="match status" value="1"/>
</dbReference>
<dbReference type="GO" id="GO:0005737">
    <property type="term" value="C:cytoplasm"/>
    <property type="evidence" value="ECO:0007669"/>
    <property type="project" value="TreeGrafter"/>
</dbReference>
<keyword evidence="7 9" id="KW-0067">ATP-binding</keyword>
<comment type="similarity">
    <text evidence="2 9">Belongs to the gluconokinase GntK/GntV family.</text>
</comment>
<sequence length="179" mass="19378">MPIHKVLVMGVAGCGKSTLAARVAHALDAECIEGDDHHPEASKAKMRQGIPLQNADREPWLTRLAALLAAVPGNAVLACSALKRSYREQLRAAVPQLRIVYVDITLSDAIARVASRAEHMFPPSLVLSQFAILEPPAGEPGVLQIPADQPVDAQVQQVLRWIDEDTSRQDDDASQSEHV</sequence>
<dbReference type="GO" id="GO:0046316">
    <property type="term" value="F:gluconokinase activity"/>
    <property type="evidence" value="ECO:0007669"/>
    <property type="project" value="UniProtKB-EC"/>
</dbReference>
<evidence type="ECO:0000313" key="10">
    <source>
        <dbReference type="EMBL" id="CEJ17262.1"/>
    </source>
</evidence>
<evidence type="ECO:0000313" key="11">
    <source>
        <dbReference type="Proteomes" id="UP000053470"/>
    </source>
</evidence>
<evidence type="ECO:0000256" key="4">
    <source>
        <dbReference type="ARBA" id="ARBA00022679"/>
    </source>
</evidence>
<name>A0A7U7JE58_RALSL</name>
<reference evidence="10" key="2">
    <citation type="submission" date="2022-04" db="EMBL/GenBank/DDBJ databases">
        <title>Genomic draft of R. solanacearum strain IPO1609, a phylotype IIB1/biovar 2/race 3 strain isolated from potato in Europe.</title>
        <authorList>
            <person name="Boucher C."/>
            <person name="Carrere S."/>
            <person name="Dossat C."/>
            <person name="Elbaz M."/>
            <person name="Genin S."/>
            <person name="Gouzy J."/>
            <person name="Prior P."/>
            <person name="Segurens B."/>
            <person name="Wincker P."/>
        </authorList>
    </citation>
    <scope>NUCLEOTIDE SEQUENCE</scope>
    <source>
        <strain evidence="10">IPO1609</strain>
    </source>
</reference>
<evidence type="ECO:0000256" key="9">
    <source>
        <dbReference type="RuleBase" id="RU363066"/>
    </source>
</evidence>
<comment type="pathway">
    <text evidence="1">Carbohydrate acid metabolism.</text>
</comment>
<dbReference type="GO" id="GO:0005524">
    <property type="term" value="F:ATP binding"/>
    <property type="evidence" value="ECO:0007669"/>
    <property type="project" value="UniProtKB-KW"/>
</dbReference>
<keyword evidence="4 9" id="KW-0808">Transferase</keyword>
<dbReference type="Pfam" id="PF13671">
    <property type="entry name" value="AAA_33"/>
    <property type="match status" value="1"/>
</dbReference>
<evidence type="ECO:0000256" key="8">
    <source>
        <dbReference type="ARBA" id="ARBA00048090"/>
    </source>
</evidence>
<evidence type="ECO:0000256" key="6">
    <source>
        <dbReference type="ARBA" id="ARBA00022777"/>
    </source>
</evidence>
<organism evidence="10 11">
    <name type="scientific">Ralstonia solanacearum IPO1609</name>
    <dbReference type="NCBI Taxonomy" id="564066"/>
    <lineage>
        <taxon>Bacteria</taxon>
        <taxon>Pseudomonadati</taxon>
        <taxon>Pseudomonadota</taxon>
        <taxon>Betaproteobacteria</taxon>
        <taxon>Burkholderiales</taxon>
        <taxon>Burkholderiaceae</taxon>
        <taxon>Ralstonia</taxon>
        <taxon>Ralstonia solanacearum species complex</taxon>
    </lineage>
</organism>
<proteinExistence type="inferred from homology"/>
<keyword evidence="5 9" id="KW-0547">Nucleotide-binding</keyword>
<dbReference type="EMBL" id="LN651281">
    <property type="protein sequence ID" value="CEJ17262.1"/>
    <property type="molecule type" value="Genomic_DNA"/>
</dbReference>
<accession>A0A7U7JE58</accession>
<reference evidence="10" key="1">
    <citation type="submission" date="2014-11" db="EMBL/GenBank/DDBJ databases">
        <authorList>
            <person name="Genoscope - CEA"/>
        </authorList>
    </citation>
    <scope>NUCLEOTIDE SEQUENCE</scope>
    <source>
        <strain evidence="10">IPO1609</strain>
    </source>
</reference>
<dbReference type="PANTHER" id="PTHR43442">
    <property type="entry name" value="GLUCONOKINASE-RELATED"/>
    <property type="match status" value="1"/>
</dbReference>
<dbReference type="Gene3D" id="3.40.50.300">
    <property type="entry name" value="P-loop containing nucleotide triphosphate hydrolases"/>
    <property type="match status" value="1"/>
</dbReference>